<dbReference type="AlphaFoldDB" id="A0ABD6CMX6"/>
<dbReference type="RefSeq" id="WP_256419728.1">
    <property type="nucleotide sequence ID" value="NZ_JANHDI010000001.1"/>
</dbReference>
<protein>
    <submittedName>
        <fullName evidence="2">Uncharacterized protein</fullName>
    </submittedName>
</protein>
<sequence>MSRRGAVAGRTDVGVRRSDVGVRRSDVGVRRSDADVQRSDADVQLADADARGSGVPELSIRPEPADPSIAQRPSILDD</sequence>
<reference evidence="2 3" key="1">
    <citation type="journal article" date="2019" name="Int. J. Syst. Evol. Microbiol.">
        <title>The Global Catalogue of Microorganisms (GCM) 10K type strain sequencing project: providing services to taxonomists for standard genome sequencing and annotation.</title>
        <authorList>
            <consortium name="The Broad Institute Genomics Platform"/>
            <consortium name="The Broad Institute Genome Sequencing Center for Infectious Disease"/>
            <person name="Wu L."/>
            <person name="Ma J."/>
        </authorList>
    </citation>
    <scope>NUCLEOTIDE SEQUENCE [LARGE SCALE GENOMIC DNA]</scope>
    <source>
        <strain evidence="2 3">CGMCC 1.12121</strain>
    </source>
</reference>
<name>A0ABD6CMX6_9EURY</name>
<dbReference type="EMBL" id="JBHUDK010000005">
    <property type="protein sequence ID" value="MFD1598492.1"/>
    <property type="molecule type" value="Genomic_DNA"/>
</dbReference>
<gene>
    <name evidence="2" type="ORF">ACFSBX_05930</name>
</gene>
<proteinExistence type="predicted"/>
<organism evidence="2 3">
    <name type="scientific">Halobellus rarus</name>
    <dbReference type="NCBI Taxonomy" id="1126237"/>
    <lineage>
        <taxon>Archaea</taxon>
        <taxon>Methanobacteriati</taxon>
        <taxon>Methanobacteriota</taxon>
        <taxon>Stenosarchaea group</taxon>
        <taxon>Halobacteria</taxon>
        <taxon>Halobacteriales</taxon>
        <taxon>Haloferacaceae</taxon>
        <taxon>Halobellus</taxon>
    </lineage>
</organism>
<feature type="region of interest" description="Disordered" evidence="1">
    <location>
        <begin position="1"/>
        <end position="78"/>
    </location>
</feature>
<evidence type="ECO:0000313" key="3">
    <source>
        <dbReference type="Proteomes" id="UP001597085"/>
    </source>
</evidence>
<feature type="compositionally biased region" description="Basic and acidic residues" evidence="1">
    <location>
        <begin position="13"/>
        <end position="41"/>
    </location>
</feature>
<accession>A0ABD6CMX6</accession>
<comment type="caution">
    <text evidence="2">The sequence shown here is derived from an EMBL/GenBank/DDBJ whole genome shotgun (WGS) entry which is preliminary data.</text>
</comment>
<evidence type="ECO:0000256" key="1">
    <source>
        <dbReference type="SAM" id="MobiDB-lite"/>
    </source>
</evidence>
<dbReference type="Proteomes" id="UP001597085">
    <property type="component" value="Unassembled WGS sequence"/>
</dbReference>
<evidence type="ECO:0000313" key="2">
    <source>
        <dbReference type="EMBL" id="MFD1598492.1"/>
    </source>
</evidence>
<keyword evidence="3" id="KW-1185">Reference proteome</keyword>